<comment type="similarity">
    <text evidence="2">Belongs to the amino acid/polyamine transporter 2 family.</text>
</comment>
<feature type="transmembrane region" description="Helical" evidence="7">
    <location>
        <begin position="372"/>
        <end position="394"/>
    </location>
</feature>
<feature type="domain" description="Amino acid transporter transmembrane" evidence="8">
    <location>
        <begin position="75"/>
        <end position="347"/>
    </location>
</feature>
<dbReference type="GO" id="GO:0016020">
    <property type="term" value="C:membrane"/>
    <property type="evidence" value="ECO:0007669"/>
    <property type="project" value="UniProtKB-SubCell"/>
</dbReference>
<keyword evidence="5 7" id="KW-0472">Membrane</keyword>
<feature type="transmembrane region" description="Helical" evidence="7">
    <location>
        <begin position="288"/>
        <end position="311"/>
    </location>
</feature>
<protein>
    <submittedName>
        <fullName evidence="9">N amino acid transport system protein</fullName>
    </submittedName>
</protein>
<reference evidence="10" key="1">
    <citation type="submission" date="2018-05" db="EMBL/GenBank/DDBJ databases">
        <title>Draft genome sequence of Stemphylium lycopersici strain CIDEFI 213.</title>
        <authorList>
            <person name="Medina R."/>
            <person name="Franco M.E.E."/>
            <person name="Lucentini C.G."/>
            <person name="Saparrat M.C.N."/>
            <person name="Balatti P.A."/>
        </authorList>
    </citation>
    <scope>NUCLEOTIDE SEQUENCE [LARGE SCALE GENOMIC DNA]</scope>
    <source>
        <strain evidence="10">CIDEFI 213</strain>
    </source>
</reference>
<keyword evidence="4 7" id="KW-1133">Transmembrane helix</keyword>
<proteinExistence type="inferred from homology"/>
<feature type="transmembrane region" description="Helical" evidence="7">
    <location>
        <begin position="255"/>
        <end position="276"/>
    </location>
</feature>
<dbReference type="GO" id="GO:0015179">
    <property type="term" value="F:L-amino acid transmembrane transporter activity"/>
    <property type="evidence" value="ECO:0007669"/>
    <property type="project" value="TreeGrafter"/>
</dbReference>
<evidence type="ECO:0000256" key="4">
    <source>
        <dbReference type="ARBA" id="ARBA00022989"/>
    </source>
</evidence>
<accession>A0A364NC14</accession>
<evidence type="ECO:0000313" key="9">
    <source>
        <dbReference type="EMBL" id="RAR14780.1"/>
    </source>
</evidence>
<evidence type="ECO:0000259" key="8">
    <source>
        <dbReference type="Pfam" id="PF01490"/>
    </source>
</evidence>
<dbReference type="PANTHER" id="PTHR22950:SF668">
    <property type="entry name" value="AMINO ACID TRANSPORTER (EUROFUNG)"/>
    <property type="match status" value="1"/>
</dbReference>
<evidence type="ECO:0000256" key="7">
    <source>
        <dbReference type="SAM" id="Phobius"/>
    </source>
</evidence>
<feature type="compositionally biased region" description="Polar residues" evidence="6">
    <location>
        <begin position="11"/>
        <end position="24"/>
    </location>
</feature>
<dbReference type="PANTHER" id="PTHR22950">
    <property type="entry name" value="AMINO ACID TRANSPORTER"/>
    <property type="match status" value="1"/>
</dbReference>
<organism evidence="9 10">
    <name type="scientific">Stemphylium lycopersici</name>
    <name type="common">Tomato gray leaf spot disease fungus</name>
    <name type="synonym">Thyrospora lycopersici</name>
    <dbReference type="NCBI Taxonomy" id="183478"/>
    <lineage>
        <taxon>Eukaryota</taxon>
        <taxon>Fungi</taxon>
        <taxon>Dikarya</taxon>
        <taxon>Ascomycota</taxon>
        <taxon>Pezizomycotina</taxon>
        <taxon>Dothideomycetes</taxon>
        <taxon>Pleosporomycetidae</taxon>
        <taxon>Pleosporales</taxon>
        <taxon>Pleosporineae</taxon>
        <taxon>Pleosporaceae</taxon>
        <taxon>Stemphylium</taxon>
    </lineage>
</organism>
<sequence length="469" mass="50361">MADLRARGSSAGVSSTSLNQTNNRATEKATVHVVGEPSLRQRLTASSDLEGQFAPAAQDDTFGNEEGAEIQYKTCAWWNTGILMLAENVSLGILALPQALAILGIVPALLLIVLLGLIATYTGYLIGEFKLAYPSLQSYADCGTLISGPIARDVIALGQVMVLIFIMGAHILTFAVAMNAMTNHATCTIIFSVIGFILSFLLGLPRTFKNVSYLSIFSCASIILSVTVTMIAIGIQKPDMDNMVGVRPNVSLVTGLNPVMNIVLAYTGHVAFFSFASELKDPRKFRKALFFEQGIAVSFYAIISAVIYFFAGPLVASPALGSASPLISKICFGIALPTIIVAGVVNGSVATKYVYLRIWKASWILAEAVPNFNLLLGLIGALFGSWFSYALPPLLWLWHDRKNGKLFSSKRQCAFTVINFSIMILGVSIFGLGMWSSGSSLHNGSGGNVFSCENNWHPVSWVAEGTEDN</sequence>
<keyword evidence="10" id="KW-1185">Reference proteome</keyword>
<feature type="transmembrane region" description="Helical" evidence="7">
    <location>
        <begin position="183"/>
        <end position="204"/>
    </location>
</feature>
<comment type="caution">
    <text evidence="9">The sequence shown here is derived from an EMBL/GenBank/DDBJ whole genome shotgun (WGS) entry which is preliminary data.</text>
</comment>
<feature type="region of interest" description="Disordered" evidence="6">
    <location>
        <begin position="1"/>
        <end position="30"/>
    </location>
</feature>
<name>A0A364NC14_STELY</name>
<dbReference type="Pfam" id="PF01490">
    <property type="entry name" value="Aa_trans"/>
    <property type="match status" value="2"/>
</dbReference>
<dbReference type="InterPro" id="IPR013057">
    <property type="entry name" value="AA_transpt_TM"/>
</dbReference>
<evidence type="ECO:0000313" key="10">
    <source>
        <dbReference type="Proteomes" id="UP000249619"/>
    </source>
</evidence>
<keyword evidence="3 7" id="KW-0812">Transmembrane</keyword>
<feature type="domain" description="Amino acid transporter transmembrane" evidence="8">
    <location>
        <begin position="361"/>
        <end position="429"/>
    </location>
</feature>
<evidence type="ECO:0000256" key="3">
    <source>
        <dbReference type="ARBA" id="ARBA00022692"/>
    </source>
</evidence>
<evidence type="ECO:0000256" key="6">
    <source>
        <dbReference type="SAM" id="MobiDB-lite"/>
    </source>
</evidence>
<feature type="transmembrane region" description="Helical" evidence="7">
    <location>
        <begin position="154"/>
        <end position="177"/>
    </location>
</feature>
<evidence type="ECO:0000256" key="2">
    <source>
        <dbReference type="ARBA" id="ARBA00008066"/>
    </source>
</evidence>
<feature type="transmembrane region" description="Helical" evidence="7">
    <location>
        <begin position="102"/>
        <end position="126"/>
    </location>
</feature>
<dbReference type="EMBL" id="QGDH01000018">
    <property type="protein sequence ID" value="RAR14780.1"/>
    <property type="molecule type" value="Genomic_DNA"/>
</dbReference>
<feature type="transmembrane region" description="Helical" evidence="7">
    <location>
        <begin position="326"/>
        <end position="351"/>
    </location>
</feature>
<dbReference type="AlphaFoldDB" id="A0A364NC14"/>
<feature type="transmembrane region" description="Helical" evidence="7">
    <location>
        <begin position="414"/>
        <end position="435"/>
    </location>
</feature>
<comment type="subcellular location">
    <subcellularLocation>
        <location evidence="1">Membrane</location>
        <topology evidence="1">Multi-pass membrane protein</topology>
    </subcellularLocation>
</comment>
<evidence type="ECO:0000256" key="5">
    <source>
        <dbReference type="ARBA" id="ARBA00023136"/>
    </source>
</evidence>
<gene>
    <name evidence="9" type="ORF">DDE83_001812</name>
</gene>
<dbReference type="STRING" id="183478.A0A364NC14"/>
<dbReference type="Proteomes" id="UP000249619">
    <property type="component" value="Unassembled WGS sequence"/>
</dbReference>
<evidence type="ECO:0000256" key="1">
    <source>
        <dbReference type="ARBA" id="ARBA00004141"/>
    </source>
</evidence>
<feature type="transmembrane region" description="Helical" evidence="7">
    <location>
        <begin position="211"/>
        <end position="235"/>
    </location>
</feature>